<evidence type="ECO:0000256" key="10">
    <source>
        <dbReference type="ARBA" id="ARBA00023242"/>
    </source>
</evidence>
<dbReference type="PANTHER" id="PTHR11618">
    <property type="entry name" value="TRANSCRIPTION INITIATION FACTOR IIB-RELATED"/>
    <property type="match status" value="1"/>
</dbReference>
<dbReference type="GO" id="GO:0097550">
    <property type="term" value="C:transcription preinitiation complex"/>
    <property type="evidence" value="ECO:0007669"/>
    <property type="project" value="TreeGrafter"/>
</dbReference>
<keyword evidence="9" id="KW-0804">Transcription</keyword>
<dbReference type="STRING" id="109280.ENSHCOP00000008608"/>
<evidence type="ECO:0000256" key="6">
    <source>
        <dbReference type="ARBA" id="ARBA00022833"/>
    </source>
</evidence>
<dbReference type="GO" id="GO:0008270">
    <property type="term" value="F:zinc ion binding"/>
    <property type="evidence" value="ECO:0007669"/>
    <property type="project" value="UniProtKB-KW"/>
</dbReference>
<dbReference type="InterPro" id="IPR013137">
    <property type="entry name" value="Znf_TFIIB"/>
</dbReference>
<dbReference type="GeneTree" id="ENSGT00390000002288"/>
<dbReference type="Gene3D" id="1.10.472.10">
    <property type="entry name" value="Cyclin-like"/>
    <property type="match status" value="2"/>
</dbReference>
<dbReference type="SUPFAM" id="SSF57783">
    <property type="entry name" value="Zinc beta-ribbon"/>
    <property type="match status" value="1"/>
</dbReference>
<evidence type="ECO:0000256" key="13">
    <source>
        <dbReference type="ARBA" id="ARBA00045875"/>
    </source>
</evidence>
<dbReference type="RefSeq" id="XP_019738375.1">
    <property type="nucleotide sequence ID" value="XM_019882816.1"/>
</dbReference>
<dbReference type="InterPro" id="IPR036915">
    <property type="entry name" value="Cyclin-like_sf"/>
</dbReference>
<evidence type="ECO:0000256" key="4">
    <source>
        <dbReference type="ARBA" id="ARBA00022737"/>
    </source>
</evidence>
<keyword evidence="10" id="KW-0539">Nucleus</keyword>
<dbReference type="Pfam" id="PF21886">
    <property type="entry name" value="BRF2-like_C_cyclin_rpt"/>
    <property type="match status" value="1"/>
</dbReference>
<dbReference type="Proteomes" id="UP000264820">
    <property type="component" value="Unplaced"/>
</dbReference>
<evidence type="ECO:0000256" key="8">
    <source>
        <dbReference type="ARBA" id="ARBA00023159"/>
    </source>
</evidence>
<dbReference type="Ensembl" id="ENSHCOT00000014662.1">
    <property type="protein sequence ID" value="ENSHCOP00000008608.1"/>
    <property type="gene ID" value="ENSHCOG00000010882.1"/>
</dbReference>
<evidence type="ECO:0000313" key="17">
    <source>
        <dbReference type="Ensembl" id="ENSHCOP00000008608.1"/>
    </source>
</evidence>
<dbReference type="InterPro" id="IPR000812">
    <property type="entry name" value="TFIIB"/>
</dbReference>
<dbReference type="GO" id="GO:0005634">
    <property type="term" value="C:nucleus"/>
    <property type="evidence" value="ECO:0007669"/>
    <property type="project" value="UniProtKB-SubCell"/>
</dbReference>
<evidence type="ECO:0000256" key="3">
    <source>
        <dbReference type="ARBA" id="ARBA00022723"/>
    </source>
</evidence>
<evidence type="ECO:0000259" key="16">
    <source>
        <dbReference type="PROSITE" id="PS51134"/>
    </source>
</evidence>
<keyword evidence="4" id="KW-0677">Repeat</keyword>
<dbReference type="CTD" id="55290"/>
<feature type="domain" description="TFIIB-type" evidence="16">
    <location>
        <begin position="4"/>
        <end position="37"/>
    </location>
</feature>
<comment type="subcellular location">
    <subcellularLocation>
        <location evidence="1">Nucleus</location>
    </subcellularLocation>
</comment>
<dbReference type="OMA" id="DLPHPAY"/>
<keyword evidence="3" id="KW-0479">Metal-binding</keyword>
<keyword evidence="8" id="KW-0010">Activator</keyword>
<reference evidence="17" key="2">
    <citation type="submission" date="2025-09" db="UniProtKB">
        <authorList>
            <consortium name="Ensembl"/>
        </authorList>
    </citation>
    <scope>IDENTIFICATION</scope>
</reference>
<sequence>MSTAGLKCPCCGSSSIVEDDHHAHRQMVCVDCGAVVSEGALTHDFFEGTDVSYSRTTAVSKKPCLNQIKGQQRLTALCRVLRVNAEVETLSSTYFAQAYEHESFLKVSLQKKENLAGCCVLVSCRQLNWPVTMGTIACLLEADIAILGAVYQEMMKVLKVEAPLVNVSDVMEAHCQEYKISSLDVHEDLAEDRKDLNKRALSLVELAADSWILTGRQPVPLMMATVYLAWQSLNPNHIRLKVSLEKFCLIAKVKKNRVAVKRVSEIKGVLCKLGKEIPWVTDPVTSDNVVKHVGDIVKNRYALLRSAMRSHEEAMRDSQEEEVNPSEADDQTPHATSENSEMAEQPREGNESNANQNPVPNWGKRMLFAPPCVIHPKRRRAALEGLKDVTGDEDISDGEIESYIRTPREAREFAVTQKAWLSQSEEAKCQ</sequence>
<comment type="similarity">
    <text evidence="2">Belongs to the TFIIB family.</text>
</comment>
<feature type="compositionally biased region" description="Polar residues" evidence="15">
    <location>
        <begin position="333"/>
        <end position="342"/>
    </location>
</feature>
<evidence type="ECO:0000256" key="14">
    <source>
        <dbReference type="PROSITE-ProRule" id="PRU00469"/>
    </source>
</evidence>
<dbReference type="AlphaFoldDB" id="A0A3Q2XUD9"/>
<accession>A0A3Q2XUD9</accession>
<dbReference type="GO" id="GO:0017025">
    <property type="term" value="F:TBP-class protein binding"/>
    <property type="evidence" value="ECO:0007669"/>
    <property type="project" value="TreeGrafter"/>
</dbReference>
<dbReference type="Gene3D" id="2.20.25.10">
    <property type="match status" value="1"/>
</dbReference>
<keyword evidence="5 14" id="KW-0863">Zinc-finger</keyword>
<evidence type="ECO:0000256" key="1">
    <source>
        <dbReference type="ARBA" id="ARBA00004123"/>
    </source>
</evidence>
<dbReference type="PROSITE" id="PS51134">
    <property type="entry name" value="ZF_TFIIB"/>
    <property type="match status" value="1"/>
</dbReference>
<reference evidence="17" key="1">
    <citation type="submission" date="2025-08" db="UniProtKB">
        <authorList>
            <consortium name="Ensembl"/>
        </authorList>
    </citation>
    <scope>IDENTIFICATION</scope>
</reference>
<evidence type="ECO:0000256" key="9">
    <source>
        <dbReference type="ARBA" id="ARBA00023163"/>
    </source>
</evidence>
<dbReference type="OrthoDB" id="2121711at2759"/>
<evidence type="ECO:0000256" key="11">
    <source>
        <dbReference type="ARBA" id="ARBA00039848"/>
    </source>
</evidence>
<evidence type="ECO:0000256" key="12">
    <source>
        <dbReference type="ARBA" id="ARBA00042630"/>
    </source>
</evidence>
<dbReference type="PANTHER" id="PTHR11618:SF5">
    <property type="entry name" value="TRANSCRIPTION FACTOR IIIB 50 KDA SUBUNIT"/>
    <property type="match status" value="1"/>
</dbReference>
<evidence type="ECO:0000313" key="18">
    <source>
        <dbReference type="Proteomes" id="UP000264820"/>
    </source>
</evidence>
<evidence type="ECO:0000256" key="5">
    <source>
        <dbReference type="ARBA" id="ARBA00022771"/>
    </source>
</evidence>
<feature type="compositionally biased region" description="Acidic residues" evidence="15">
    <location>
        <begin position="319"/>
        <end position="330"/>
    </location>
</feature>
<keyword evidence="7" id="KW-0805">Transcription regulation</keyword>
<dbReference type="GO" id="GO:0070897">
    <property type="term" value="P:transcription preinitiation complex assembly"/>
    <property type="evidence" value="ECO:0007669"/>
    <property type="project" value="InterPro"/>
</dbReference>
<evidence type="ECO:0000256" key="2">
    <source>
        <dbReference type="ARBA" id="ARBA00010857"/>
    </source>
</evidence>
<dbReference type="KEGG" id="hcq:109523588"/>
<dbReference type="InterPro" id="IPR054078">
    <property type="entry name" value="BRF2-like_C"/>
</dbReference>
<dbReference type="SUPFAM" id="SSF47954">
    <property type="entry name" value="Cyclin-like"/>
    <property type="match status" value="2"/>
</dbReference>
<comment type="function">
    <text evidence="13">General activator of RNA polymerase III transcription. Factor exclusively required for RNA polymerase III transcription of genes with promoter elements upstream of the initiation sites. Contributes to the regulation of gene expression; functions as activator in the absence of oxidative stress. Down-regulates expression of target genes in response to oxidative stress. Overexpression protects cells against apoptosis in response to oxidative stress.</text>
</comment>
<dbReference type="GeneID" id="109523588"/>
<name>A0A3Q2XUD9_HIPCM</name>
<feature type="region of interest" description="Disordered" evidence="15">
    <location>
        <begin position="310"/>
        <end position="363"/>
    </location>
</feature>
<organism evidence="17 18">
    <name type="scientific">Hippocampus comes</name>
    <name type="common">Tiger tail seahorse</name>
    <dbReference type="NCBI Taxonomy" id="109280"/>
    <lineage>
        <taxon>Eukaryota</taxon>
        <taxon>Metazoa</taxon>
        <taxon>Chordata</taxon>
        <taxon>Craniata</taxon>
        <taxon>Vertebrata</taxon>
        <taxon>Euteleostomi</taxon>
        <taxon>Actinopterygii</taxon>
        <taxon>Neopterygii</taxon>
        <taxon>Teleostei</taxon>
        <taxon>Neoteleostei</taxon>
        <taxon>Acanthomorphata</taxon>
        <taxon>Syngnathiaria</taxon>
        <taxon>Syngnathiformes</taxon>
        <taxon>Syngnathoidei</taxon>
        <taxon>Syngnathidae</taxon>
        <taxon>Hippocampus</taxon>
    </lineage>
</organism>
<protein>
    <recommendedName>
        <fullName evidence="11">Transcription factor IIIB 50 kDa subunit</fullName>
    </recommendedName>
    <alternativeName>
        <fullName evidence="12">B-related factor 2</fullName>
    </alternativeName>
</protein>
<keyword evidence="6" id="KW-0862">Zinc</keyword>
<proteinExistence type="inferred from homology"/>
<evidence type="ECO:0000256" key="7">
    <source>
        <dbReference type="ARBA" id="ARBA00023015"/>
    </source>
</evidence>
<keyword evidence="18" id="KW-1185">Reference proteome</keyword>
<evidence type="ECO:0000256" key="15">
    <source>
        <dbReference type="SAM" id="MobiDB-lite"/>
    </source>
</evidence>